<dbReference type="Gene3D" id="3.30.300.180">
    <property type="match status" value="1"/>
</dbReference>
<gene>
    <name evidence="8" type="primary">dnaA</name>
    <name evidence="14" type="ORF">DFR49_4033</name>
</gene>
<name>A0A397NGV3_9SPHN</name>
<keyword evidence="7 8" id="KW-0238">DNA-binding</keyword>
<dbReference type="GO" id="GO:0005524">
    <property type="term" value="F:ATP binding"/>
    <property type="evidence" value="ECO:0007669"/>
    <property type="project" value="UniProtKB-UniRule"/>
</dbReference>
<dbReference type="InterPro" id="IPR027417">
    <property type="entry name" value="P-loop_NTPase"/>
</dbReference>
<dbReference type="InterPro" id="IPR020591">
    <property type="entry name" value="Chromosome_initiator_DnaA-like"/>
</dbReference>
<dbReference type="SMART" id="SM00760">
    <property type="entry name" value="Bac_DnaA_C"/>
    <property type="match status" value="1"/>
</dbReference>
<dbReference type="InterPro" id="IPR013159">
    <property type="entry name" value="DnaA_C"/>
</dbReference>
<evidence type="ECO:0000256" key="8">
    <source>
        <dbReference type="HAMAP-Rule" id="MF_00377"/>
    </source>
</evidence>
<feature type="binding site" evidence="8">
    <location>
        <position position="164"/>
    </location>
    <ligand>
        <name>ATP</name>
        <dbReference type="ChEBI" id="CHEBI:30616"/>
    </ligand>
</feature>
<dbReference type="Gene3D" id="3.40.50.300">
    <property type="entry name" value="P-loop containing nucleotide triphosphate hydrolases"/>
    <property type="match status" value="1"/>
</dbReference>
<evidence type="ECO:0000259" key="13">
    <source>
        <dbReference type="SMART" id="SM00760"/>
    </source>
</evidence>
<feature type="domain" description="Chromosomal replication initiator DnaA C-terminal" evidence="13">
    <location>
        <begin position="363"/>
        <end position="432"/>
    </location>
</feature>
<accession>A0A397NGV3</accession>
<dbReference type="CDD" id="cd06571">
    <property type="entry name" value="Bac_DnaA_C"/>
    <property type="match status" value="1"/>
</dbReference>
<evidence type="ECO:0000256" key="1">
    <source>
        <dbReference type="ARBA" id="ARBA00006583"/>
    </source>
</evidence>
<dbReference type="PANTHER" id="PTHR30050">
    <property type="entry name" value="CHROMOSOMAL REPLICATION INITIATOR PROTEIN DNAA"/>
    <property type="match status" value="1"/>
</dbReference>
<keyword evidence="15" id="KW-1185">Reference proteome</keyword>
<dbReference type="HAMAP" id="MF_00377">
    <property type="entry name" value="DnaA_bact"/>
    <property type="match status" value="1"/>
</dbReference>
<dbReference type="SMART" id="SM00382">
    <property type="entry name" value="AAA"/>
    <property type="match status" value="1"/>
</dbReference>
<dbReference type="GO" id="GO:0006275">
    <property type="term" value="P:regulation of DNA replication"/>
    <property type="evidence" value="ECO:0007669"/>
    <property type="project" value="UniProtKB-UniRule"/>
</dbReference>
<dbReference type="GO" id="GO:0005737">
    <property type="term" value="C:cytoplasm"/>
    <property type="evidence" value="ECO:0007669"/>
    <property type="project" value="UniProtKB-SubCell"/>
</dbReference>
<dbReference type="CDD" id="cd00009">
    <property type="entry name" value="AAA"/>
    <property type="match status" value="1"/>
</dbReference>
<dbReference type="Gene3D" id="1.10.1750.10">
    <property type="match status" value="1"/>
</dbReference>
<evidence type="ECO:0000259" key="12">
    <source>
        <dbReference type="SMART" id="SM00382"/>
    </source>
</evidence>
<dbReference type="GO" id="GO:0003688">
    <property type="term" value="F:DNA replication origin binding"/>
    <property type="evidence" value="ECO:0007669"/>
    <property type="project" value="UniProtKB-UniRule"/>
</dbReference>
<keyword evidence="5 8" id="KW-0067">ATP-binding</keyword>
<evidence type="ECO:0000256" key="5">
    <source>
        <dbReference type="ARBA" id="ARBA00022840"/>
    </source>
</evidence>
<comment type="function">
    <text evidence="8 10">Plays an essential role in the initiation and regulation of chromosomal replication. ATP-DnaA binds to the origin of replication (oriC) to initiate formation of the DNA replication initiation complex once per cell cycle. Binds the DnaA box (a 9 base pair repeat at the origin) and separates the double-stranded (ds)DNA. Forms a right-handed helical filament on oriC DNA; dsDNA binds to the exterior of the filament while single-stranded (ss)DNA is stabiized in the filament's interior. The ATP-DnaA-oriC complex binds and stabilizes one strand of the AT-rich DNA unwinding element (DUE), permitting loading of DNA polymerase. After initiation quickly degrades to an ADP-DnaA complex that is not apt for DNA replication. Binds acidic phospholipids.</text>
</comment>
<dbReference type="PRINTS" id="PR00051">
    <property type="entry name" value="DNAA"/>
</dbReference>
<sequence length="455" mass="50402">MTQQAGERRDEIARAWQTVRTHLRESAGARLFDQWLKPMALIDSAEADVVRLSLPSPFMTNWVRSHYAERLFQEFRAQVPTVRQVSIETLRAAPEPVVLAASASVATAPAAVRAPAPALDPRLTFDRFVVDTSNRVAFNAARALAEPGAPRFSPLFLHSGTGQGKTHLMHAIGHAYLAAVPEAAVICMSAERFMFEFVQALRARDTFSFKARLRAADLLLIDDLQFIAGKDSTQEEFFHTINEIMAAGKRIVITADRCPQALDGVEPRILSRLAGGLVADIKAPEPALRRAILDRRCAELVDLDVPEDVRVLLAGRITTNIRELEGALNRVAAYAQLTGDTIDVDFAVATLGDVLRGSQRRITIDEIQRAVSAHFALKPLELISARRARVVARPRQIAMYLAKRLTTRSLPEIGRKFGGRDHSTVIHAVRRIEELRDSDRDVDGAVRQLMHQLEG</sequence>
<comment type="domain">
    <text evidence="8">Domain I is involved in oligomerization and binding regulators, domain II is flexibile and of varying length in different bacteria, domain III forms the AAA+ region, while domain IV binds dsDNA.</text>
</comment>
<dbReference type="InterPro" id="IPR013317">
    <property type="entry name" value="DnaA_dom"/>
</dbReference>
<dbReference type="NCBIfam" id="TIGR00362">
    <property type="entry name" value="DnaA"/>
    <property type="match status" value="1"/>
</dbReference>
<evidence type="ECO:0000313" key="14">
    <source>
        <dbReference type="EMBL" id="RIA36746.1"/>
    </source>
</evidence>
<dbReference type="Proteomes" id="UP000266568">
    <property type="component" value="Unassembled WGS sequence"/>
</dbReference>
<dbReference type="EMBL" id="QXDC01000005">
    <property type="protein sequence ID" value="RIA36746.1"/>
    <property type="molecule type" value="Genomic_DNA"/>
</dbReference>
<dbReference type="Pfam" id="PF11638">
    <property type="entry name" value="DnaA_N"/>
    <property type="match status" value="1"/>
</dbReference>
<evidence type="ECO:0000313" key="15">
    <source>
        <dbReference type="Proteomes" id="UP000266568"/>
    </source>
</evidence>
<dbReference type="InterPro" id="IPR010921">
    <property type="entry name" value="Trp_repressor/repl_initiator"/>
</dbReference>
<comment type="subunit">
    <text evidence="8">Oligomerizes as a right-handed, spiral filament on DNA at oriC.</text>
</comment>
<evidence type="ECO:0000256" key="3">
    <source>
        <dbReference type="ARBA" id="ARBA00022705"/>
    </source>
</evidence>
<comment type="subcellular location">
    <subcellularLocation>
        <location evidence="8">Cytoplasm</location>
    </subcellularLocation>
</comment>
<dbReference type="PANTHER" id="PTHR30050:SF2">
    <property type="entry name" value="CHROMOSOMAL REPLICATION INITIATOR PROTEIN DNAA"/>
    <property type="match status" value="1"/>
</dbReference>
<evidence type="ECO:0000256" key="7">
    <source>
        <dbReference type="ARBA" id="ARBA00023125"/>
    </source>
</evidence>
<dbReference type="AlphaFoldDB" id="A0A397NGV3"/>
<comment type="caution">
    <text evidence="8">Lacks conserved residue(s) required for the propagation of feature annotation.</text>
</comment>
<comment type="similarity">
    <text evidence="1 8 11">Belongs to the DnaA family.</text>
</comment>
<dbReference type="GO" id="GO:0008289">
    <property type="term" value="F:lipid binding"/>
    <property type="evidence" value="ECO:0007669"/>
    <property type="project" value="UniProtKB-KW"/>
</dbReference>
<evidence type="ECO:0000256" key="10">
    <source>
        <dbReference type="RuleBase" id="RU000577"/>
    </source>
</evidence>
<keyword evidence="2 8" id="KW-0963">Cytoplasm</keyword>
<feature type="region of interest" description="Domain I, interacts with DnaA modulators" evidence="8">
    <location>
        <begin position="1"/>
        <end position="89"/>
    </location>
</feature>
<evidence type="ECO:0000256" key="6">
    <source>
        <dbReference type="ARBA" id="ARBA00023121"/>
    </source>
</evidence>
<dbReference type="InterPro" id="IPR038454">
    <property type="entry name" value="DnaA_N_sf"/>
</dbReference>
<dbReference type="PROSITE" id="PS01008">
    <property type="entry name" value="DNAA"/>
    <property type="match status" value="1"/>
</dbReference>
<dbReference type="InterPro" id="IPR018312">
    <property type="entry name" value="Chromosome_initiator_DnaA_CS"/>
</dbReference>
<evidence type="ECO:0000256" key="9">
    <source>
        <dbReference type="NCBIfam" id="TIGR00362"/>
    </source>
</evidence>
<feature type="binding site" evidence="8">
    <location>
        <position position="165"/>
    </location>
    <ligand>
        <name>ATP</name>
        <dbReference type="ChEBI" id="CHEBI:30616"/>
    </ligand>
</feature>
<feature type="region of interest" description="Domain IV, binds dsDNA" evidence="8">
    <location>
        <begin position="336"/>
        <end position="455"/>
    </location>
</feature>
<evidence type="ECO:0000256" key="2">
    <source>
        <dbReference type="ARBA" id="ARBA00022490"/>
    </source>
</evidence>
<evidence type="ECO:0000256" key="11">
    <source>
        <dbReference type="RuleBase" id="RU004227"/>
    </source>
</evidence>
<organism evidence="14 15">
    <name type="scientific">Hephaestia caeni</name>
    <dbReference type="NCBI Taxonomy" id="645617"/>
    <lineage>
        <taxon>Bacteria</taxon>
        <taxon>Pseudomonadati</taxon>
        <taxon>Pseudomonadota</taxon>
        <taxon>Alphaproteobacteria</taxon>
        <taxon>Sphingomonadales</taxon>
        <taxon>Sphingomonadaceae</taxon>
        <taxon>Hephaestia</taxon>
    </lineage>
</organism>
<dbReference type="SUPFAM" id="SSF52540">
    <property type="entry name" value="P-loop containing nucleoside triphosphate hydrolases"/>
    <property type="match status" value="1"/>
</dbReference>
<dbReference type="SUPFAM" id="SSF48295">
    <property type="entry name" value="TrpR-like"/>
    <property type="match status" value="1"/>
</dbReference>
<proteinExistence type="inferred from homology"/>
<dbReference type="GO" id="GO:0005886">
    <property type="term" value="C:plasma membrane"/>
    <property type="evidence" value="ECO:0007669"/>
    <property type="project" value="TreeGrafter"/>
</dbReference>
<dbReference type="Gene3D" id="1.10.8.60">
    <property type="match status" value="1"/>
</dbReference>
<dbReference type="InterPro" id="IPR001957">
    <property type="entry name" value="Chromosome_initiator_DnaA"/>
</dbReference>
<dbReference type="Pfam" id="PF08299">
    <property type="entry name" value="Bac_DnaA_C"/>
    <property type="match status" value="1"/>
</dbReference>
<reference evidence="14 15" key="1">
    <citation type="submission" date="2018-08" db="EMBL/GenBank/DDBJ databases">
        <title>Genomic Encyclopedia of Type Strains, Phase IV (KMG-IV): sequencing the most valuable type-strain genomes for metagenomic binning, comparative biology and taxonomic classification.</title>
        <authorList>
            <person name="Goeker M."/>
        </authorList>
    </citation>
    <scope>NUCLEOTIDE SEQUENCE [LARGE SCALE GENOMIC DNA]</scope>
    <source>
        <strain evidence="14 15">DSM 25527</strain>
    </source>
</reference>
<dbReference type="Pfam" id="PF00308">
    <property type="entry name" value="Bac_DnaA"/>
    <property type="match status" value="1"/>
</dbReference>
<feature type="binding site" evidence="8">
    <location>
        <position position="162"/>
    </location>
    <ligand>
        <name>ATP</name>
        <dbReference type="ChEBI" id="CHEBI:30616"/>
    </ligand>
</feature>
<keyword evidence="6 8" id="KW-0446">Lipid-binding</keyword>
<keyword evidence="4 8" id="KW-0547">Nucleotide-binding</keyword>
<comment type="caution">
    <text evidence="14">The sequence shown here is derived from an EMBL/GenBank/DDBJ whole genome shotgun (WGS) entry which is preliminary data.</text>
</comment>
<dbReference type="GO" id="GO:0006270">
    <property type="term" value="P:DNA replication initiation"/>
    <property type="evidence" value="ECO:0007669"/>
    <property type="project" value="UniProtKB-UniRule"/>
</dbReference>
<feature type="binding site" evidence="8">
    <location>
        <position position="166"/>
    </location>
    <ligand>
        <name>ATP</name>
        <dbReference type="ChEBI" id="CHEBI:30616"/>
    </ligand>
</feature>
<dbReference type="InterPro" id="IPR003593">
    <property type="entry name" value="AAA+_ATPase"/>
</dbReference>
<evidence type="ECO:0000256" key="4">
    <source>
        <dbReference type="ARBA" id="ARBA00022741"/>
    </source>
</evidence>
<keyword evidence="3 8" id="KW-0235">DNA replication</keyword>
<feature type="domain" description="AAA+ ATPase" evidence="12">
    <location>
        <begin position="151"/>
        <end position="285"/>
    </location>
</feature>
<protein>
    <recommendedName>
        <fullName evidence="8 9">Chromosomal replication initiator protein DnaA</fullName>
    </recommendedName>
</protein>
<dbReference type="InterPro" id="IPR024633">
    <property type="entry name" value="DnaA_N_dom"/>
</dbReference>